<comment type="caution">
    <text evidence="1">The sequence shown here is derived from an EMBL/GenBank/DDBJ whole genome shotgun (WGS) entry which is preliminary data.</text>
</comment>
<organism evidence="1 2">
    <name type="scientific">Phocaeicola vulgatus</name>
    <name type="common">Bacteroides vulgatus</name>
    <dbReference type="NCBI Taxonomy" id="821"/>
    <lineage>
        <taxon>Bacteria</taxon>
        <taxon>Pseudomonadati</taxon>
        <taxon>Bacteroidota</taxon>
        <taxon>Bacteroidia</taxon>
        <taxon>Bacteroidales</taxon>
        <taxon>Bacteroidaceae</taxon>
        <taxon>Phocaeicola</taxon>
    </lineage>
</organism>
<protein>
    <submittedName>
        <fullName evidence="1">Uncharacterized protein</fullName>
    </submittedName>
</protein>
<gene>
    <name evidence="1" type="ORF">BHV80_16610</name>
</gene>
<dbReference type="AlphaFoldDB" id="A0A1Q6ISK2"/>
<sequence length="171" mass="19155">MNKTIEQTVAETILEQPFEVKVGEKSYQVASASTATLILVSEAISQLPHIALDTEKVVEETLSVAKDCRILGDIAAILILGAKNITEKKKVPQIKEKRYLCGLIRRPYTVEVEITIDKKAELAKELLEDVSPRELNLIVSQILSRMQIADFFGLTTFLVELNLLHPRKVEN</sequence>
<dbReference type="Proteomes" id="UP000186631">
    <property type="component" value="Unassembled WGS sequence"/>
</dbReference>
<proteinExistence type="predicted"/>
<reference evidence="1 2" key="1">
    <citation type="journal article" date="2016" name="Nat. Biotechnol.">
        <title>Measurement of bacterial replication rates in microbial communities.</title>
        <authorList>
            <person name="Brown C.T."/>
            <person name="Olm M.R."/>
            <person name="Thomas B.C."/>
            <person name="Banfield J.F."/>
        </authorList>
    </citation>
    <scope>NUCLEOTIDE SEQUENCE [LARGE SCALE GENOMIC DNA]</scope>
    <source>
        <strain evidence="1">42_262</strain>
    </source>
</reference>
<evidence type="ECO:0000313" key="2">
    <source>
        <dbReference type="Proteomes" id="UP000186631"/>
    </source>
</evidence>
<dbReference type="RefSeq" id="WP_217291448.1">
    <property type="nucleotide sequence ID" value="NZ_CAXSSN010000033.1"/>
</dbReference>
<name>A0A1Q6ISK2_PHOVU</name>
<accession>A0A1Q6ISK2</accession>
<evidence type="ECO:0000313" key="1">
    <source>
        <dbReference type="EMBL" id="OKZ43742.1"/>
    </source>
</evidence>
<dbReference type="EMBL" id="MNQV01000234">
    <property type="protein sequence ID" value="OKZ43742.1"/>
    <property type="molecule type" value="Genomic_DNA"/>
</dbReference>